<sequence>MGICDCTWPDDEVDEGEWKDDGLIGPPTPPLPWRPPPLPSVLHVPVVDALTALIAPATTAPVVDQVHLNGLLERFCAAAWPTLHADTLAILQAIWKTRLTNRLHRPFQSDLTQDEQQIVVRFTSSSL</sequence>
<dbReference type="EMBL" id="HBGU01079804">
    <property type="protein sequence ID" value="CAD9546917.1"/>
    <property type="molecule type" value="Transcribed_RNA"/>
</dbReference>
<evidence type="ECO:0000313" key="1">
    <source>
        <dbReference type="EMBL" id="CAD9546917.1"/>
    </source>
</evidence>
<organism evidence="1">
    <name type="scientific">Haptolina brevifila</name>
    <dbReference type="NCBI Taxonomy" id="156173"/>
    <lineage>
        <taxon>Eukaryota</taxon>
        <taxon>Haptista</taxon>
        <taxon>Haptophyta</taxon>
        <taxon>Prymnesiophyceae</taxon>
        <taxon>Prymnesiales</taxon>
        <taxon>Prymnesiaceae</taxon>
        <taxon>Haptolina</taxon>
    </lineage>
</organism>
<dbReference type="AlphaFoldDB" id="A0A7S2JI04"/>
<proteinExistence type="predicted"/>
<protein>
    <submittedName>
        <fullName evidence="1">Uncharacterized protein</fullName>
    </submittedName>
</protein>
<accession>A0A7S2JI04</accession>
<reference evidence="1" key="1">
    <citation type="submission" date="2021-01" db="EMBL/GenBank/DDBJ databases">
        <authorList>
            <person name="Corre E."/>
            <person name="Pelletier E."/>
            <person name="Niang G."/>
            <person name="Scheremetjew M."/>
            <person name="Finn R."/>
            <person name="Kale V."/>
            <person name="Holt S."/>
            <person name="Cochrane G."/>
            <person name="Meng A."/>
            <person name="Brown T."/>
            <person name="Cohen L."/>
        </authorList>
    </citation>
    <scope>NUCLEOTIDE SEQUENCE</scope>
    <source>
        <strain evidence="1">UTEX LB 985</strain>
    </source>
</reference>
<gene>
    <name evidence="1" type="ORF">CBRE1094_LOCUS43552</name>
</gene>
<name>A0A7S2JI04_9EUKA</name>